<keyword evidence="3" id="KW-1185">Reference proteome</keyword>
<keyword evidence="1" id="KW-0472">Membrane</keyword>
<dbReference type="EMBL" id="JAUKTV010000006">
    <property type="protein sequence ID" value="KAK0736249.1"/>
    <property type="molecule type" value="Genomic_DNA"/>
</dbReference>
<dbReference type="AlphaFoldDB" id="A0AA40ECB8"/>
<organism evidence="2 3">
    <name type="scientific">Apiosordaria backusii</name>
    <dbReference type="NCBI Taxonomy" id="314023"/>
    <lineage>
        <taxon>Eukaryota</taxon>
        <taxon>Fungi</taxon>
        <taxon>Dikarya</taxon>
        <taxon>Ascomycota</taxon>
        <taxon>Pezizomycotina</taxon>
        <taxon>Sordariomycetes</taxon>
        <taxon>Sordariomycetidae</taxon>
        <taxon>Sordariales</taxon>
        <taxon>Lasiosphaeriaceae</taxon>
        <taxon>Apiosordaria</taxon>
    </lineage>
</organism>
<accession>A0AA40ECB8</accession>
<gene>
    <name evidence="2" type="ORF">B0T21DRAFT_366575</name>
</gene>
<evidence type="ECO:0000313" key="3">
    <source>
        <dbReference type="Proteomes" id="UP001172159"/>
    </source>
</evidence>
<reference evidence="2" key="1">
    <citation type="submission" date="2023-06" db="EMBL/GenBank/DDBJ databases">
        <title>Genome-scale phylogeny and comparative genomics of the fungal order Sordariales.</title>
        <authorList>
            <consortium name="Lawrence Berkeley National Laboratory"/>
            <person name="Hensen N."/>
            <person name="Bonometti L."/>
            <person name="Westerberg I."/>
            <person name="Brannstrom I.O."/>
            <person name="Guillou S."/>
            <person name="Cros-Aarteil S."/>
            <person name="Calhoun S."/>
            <person name="Haridas S."/>
            <person name="Kuo A."/>
            <person name="Mondo S."/>
            <person name="Pangilinan J."/>
            <person name="Riley R."/>
            <person name="Labutti K."/>
            <person name="Andreopoulos B."/>
            <person name="Lipzen A."/>
            <person name="Chen C."/>
            <person name="Yanf M."/>
            <person name="Daum C."/>
            <person name="Ng V."/>
            <person name="Clum A."/>
            <person name="Steindorff A."/>
            <person name="Ohm R."/>
            <person name="Martin F."/>
            <person name="Silar P."/>
            <person name="Natvig D."/>
            <person name="Lalanne C."/>
            <person name="Gautier V."/>
            <person name="Ament-Velasquez S.L."/>
            <person name="Kruys A."/>
            <person name="Hutchinson M.I."/>
            <person name="Powell A.J."/>
            <person name="Barry K."/>
            <person name="Miller A.N."/>
            <person name="Grigoriev I.V."/>
            <person name="Debuchy R."/>
            <person name="Gladieux P."/>
            <person name="Thoren M.H."/>
            <person name="Johannesson H."/>
        </authorList>
    </citation>
    <scope>NUCLEOTIDE SEQUENCE</scope>
    <source>
        <strain evidence="2">CBS 540.89</strain>
    </source>
</reference>
<evidence type="ECO:0000313" key="2">
    <source>
        <dbReference type="EMBL" id="KAK0736249.1"/>
    </source>
</evidence>
<keyword evidence="1" id="KW-1133">Transmembrane helix</keyword>
<name>A0AA40ECB8_9PEZI</name>
<comment type="caution">
    <text evidence="2">The sequence shown here is derived from an EMBL/GenBank/DDBJ whole genome shotgun (WGS) entry which is preliminary data.</text>
</comment>
<protein>
    <submittedName>
        <fullName evidence="2">Uncharacterized protein</fullName>
    </submittedName>
</protein>
<feature type="transmembrane region" description="Helical" evidence="1">
    <location>
        <begin position="20"/>
        <end position="39"/>
    </location>
</feature>
<keyword evidence="1" id="KW-0812">Transmembrane</keyword>
<dbReference type="Proteomes" id="UP001172159">
    <property type="component" value="Unassembled WGS sequence"/>
</dbReference>
<evidence type="ECO:0000256" key="1">
    <source>
        <dbReference type="SAM" id="Phobius"/>
    </source>
</evidence>
<proteinExistence type="predicted"/>
<sequence length="60" mass="6517">MRILPGPRDLNKPRPCHGSIGIVLLISPGFVTKTFFLLMSPSLKSCDGYVKDSEATGTPR</sequence>